<dbReference type="InterPro" id="IPR041881">
    <property type="entry name" value="PqqD_sf"/>
</dbReference>
<keyword evidence="2" id="KW-1185">Reference proteome</keyword>
<reference evidence="1 2" key="1">
    <citation type="submission" date="2023-11" db="EMBL/GenBank/DDBJ databases">
        <title>Genome sequence of Microbacterium rhizosphaerae KACC 19337.</title>
        <authorList>
            <person name="Choi H."/>
            <person name="Kim S."/>
            <person name="Kim Y."/>
            <person name="Kwon S.-W."/>
            <person name="Heo J."/>
        </authorList>
    </citation>
    <scope>NUCLEOTIDE SEQUENCE [LARGE SCALE GENOMIC DNA]</scope>
    <source>
        <strain evidence="1 2">KACC 19337</strain>
    </source>
</reference>
<dbReference type="InterPro" id="IPR008792">
    <property type="entry name" value="PQQD"/>
</dbReference>
<organism evidence="1 2">
    <name type="scientific">Microbacterium rhizosphaerae</name>
    <dbReference type="NCBI Taxonomy" id="1678237"/>
    <lineage>
        <taxon>Bacteria</taxon>
        <taxon>Bacillati</taxon>
        <taxon>Actinomycetota</taxon>
        <taxon>Actinomycetes</taxon>
        <taxon>Micrococcales</taxon>
        <taxon>Microbacteriaceae</taxon>
        <taxon>Microbacterium</taxon>
    </lineage>
</organism>
<accession>A0ABZ0SNB3</accession>
<sequence length="91" mass="9651">MISYRVPDRVGVVRAGDDIYLARLPDGPILRLSGTAAIIWTTSVDGAEGPPADRVAAAVGVPTAQIAEDVDRFLASLIDQGLLTSQAQERY</sequence>
<evidence type="ECO:0000313" key="2">
    <source>
        <dbReference type="Proteomes" id="UP001323798"/>
    </source>
</evidence>
<gene>
    <name evidence="1" type="ORF">SM116_00310</name>
</gene>
<dbReference type="EMBL" id="CP139368">
    <property type="protein sequence ID" value="WPR89766.1"/>
    <property type="molecule type" value="Genomic_DNA"/>
</dbReference>
<name>A0ABZ0SNB3_9MICO</name>
<dbReference type="RefSeq" id="WP_320942480.1">
    <property type="nucleotide sequence ID" value="NZ_BAABEU010000003.1"/>
</dbReference>
<dbReference type="Pfam" id="PF05402">
    <property type="entry name" value="PqqD"/>
    <property type="match status" value="1"/>
</dbReference>
<dbReference type="Gene3D" id="1.10.10.1150">
    <property type="entry name" value="Coenzyme PQQ synthesis protein D (PqqD)"/>
    <property type="match status" value="1"/>
</dbReference>
<dbReference type="Proteomes" id="UP001323798">
    <property type="component" value="Chromosome"/>
</dbReference>
<evidence type="ECO:0000313" key="1">
    <source>
        <dbReference type="EMBL" id="WPR89766.1"/>
    </source>
</evidence>
<proteinExistence type="predicted"/>
<protein>
    <submittedName>
        <fullName evidence="1">PqqD family protein</fullName>
    </submittedName>
</protein>